<keyword evidence="2" id="KW-1185">Reference proteome</keyword>
<dbReference type="Proteomes" id="UP000790709">
    <property type="component" value="Unassembled WGS sequence"/>
</dbReference>
<organism evidence="1 2">
    <name type="scientific">Leucogyrophana mollusca</name>
    <dbReference type="NCBI Taxonomy" id="85980"/>
    <lineage>
        <taxon>Eukaryota</taxon>
        <taxon>Fungi</taxon>
        <taxon>Dikarya</taxon>
        <taxon>Basidiomycota</taxon>
        <taxon>Agaricomycotina</taxon>
        <taxon>Agaricomycetes</taxon>
        <taxon>Agaricomycetidae</taxon>
        <taxon>Boletales</taxon>
        <taxon>Boletales incertae sedis</taxon>
        <taxon>Leucogyrophana</taxon>
    </lineage>
</organism>
<name>A0ACB8AW90_9AGAM</name>
<protein>
    <submittedName>
        <fullName evidence="1">Uncharacterized protein</fullName>
    </submittedName>
</protein>
<sequence length="126" mass="14493">QINLVVSDIFKAKNTFINIVSDALEVVKWFNNHSRALGMLREVQKEKFNKVLCLILPVLTRWTSHYLAVTRLLELEITFKQLMLNAANDATQALLRCAGDKPAAKTAAQKIFDILERYEFWGKLRT</sequence>
<accession>A0ACB8AW90</accession>
<gene>
    <name evidence="1" type="ORF">BV22DRAFT_1026766</name>
</gene>
<dbReference type="EMBL" id="MU267169">
    <property type="protein sequence ID" value="KAH7917236.1"/>
    <property type="molecule type" value="Genomic_DNA"/>
</dbReference>
<evidence type="ECO:0000313" key="2">
    <source>
        <dbReference type="Proteomes" id="UP000790709"/>
    </source>
</evidence>
<evidence type="ECO:0000313" key="1">
    <source>
        <dbReference type="EMBL" id="KAH7917236.1"/>
    </source>
</evidence>
<reference evidence="1" key="1">
    <citation type="journal article" date="2021" name="New Phytol.">
        <title>Evolutionary innovations through gain and loss of genes in the ectomycorrhizal Boletales.</title>
        <authorList>
            <person name="Wu G."/>
            <person name="Miyauchi S."/>
            <person name="Morin E."/>
            <person name="Kuo A."/>
            <person name="Drula E."/>
            <person name="Varga T."/>
            <person name="Kohler A."/>
            <person name="Feng B."/>
            <person name="Cao Y."/>
            <person name="Lipzen A."/>
            <person name="Daum C."/>
            <person name="Hundley H."/>
            <person name="Pangilinan J."/>
            <person name="Johnson J."/>
            <person name="Barry K."/>
            <person name="LaButti K."/>
            <person name="Ng V."/>
            <person name="Ahrendt S."/>
            <person name="Min B."/>
            <person name="Choi I.G."/>
            <person name="Park H."/>
            <person name="Plett J.M."/>
            <person name="Magnuson J."/>
            <person name="Spatafora J.W."/>
            <person name="Nagy L.G."/>
            <person name="Henrissat B."/>
            <person name="Grigoriev I.V."/>
            <person name="Yang Z.L."/>
            <person name="Xu J."/>
            <person name="Martin F.M."/>
        </authorList>
    </citation>
    <scope>NUCLEOTIDE SEQUENCE</scope>
    <source>
        <strain evidence="1">KUC20120723A-06</strain>
    </source>
</reference>
<feature type="non-terminal residue" evidence="1">
    <location>
        <position position="1"/>
    </location>
</feature>
<proteinExistence type="predicted"/>
<comment type="caution">
    <text evidence="1">The sequence shown here is derived from an EMBL/GenBank/DDBJ whole genome shotgun (WGS) entry which is preliminary data.</text>
</comment>